<proteinExistence type="predicted"/>
<organism evidence="1 2">
    <name type="scientific">Chryseobacterium viscerum</name>
    <dbReference type="NCBI Taxonomy" id="1037377"/>
    <lineage>
        <taxon>Bacteria</taxon>
        <taxon>Pseudomonadati</taxon>
        <taxon>Bacteroidota</taxon>
        <taxon>Flavobacteriia</taxon>
        <taxon>Flavobacteriales</taxon>
        <taxon>Weeksellaceae</taxon>
        <taxon>Chryseobacterium group</taxon>
        <taxon>Chryseobacterium</taxon>
    </lineage>
</organism>
<accession>A0A316WHR7</accession>
<dbReference type="EMBL" id="PPEG02000015">
    <property type="protein sequence ID" value="PWN58010.1"/>
    <property type="molecule type" value="Genomic_DNA"/>
</dbReference>
<gene>
    <name evidence="1" type="ORF">C1634_025055</name>
</gene>
<comment type="caution">
    <text evidence="1">The sequence shown here is derived from an EMBL/GenBank/DDBJ whole genome shotgun (WGS) entry which is preliminary data.</text>
</comment>
<evidence type="ECO:0000313" key="1">
    <source>
        <dbReference type="EMBL" id="PWN58010.1"/>
    </source>
</evidence>
<dbReference type="Proteomes" id="UP000236413">
    <property type="component" value="Unassembled WGS sequence"/>
</dbReference>
<protein>
    <recommendedName>
        <fullName evidence="3">CD-NTase associated protein 4-like DNA endonuclease domain-containing protein</fullName>
    </recommendedName>
</protein>
<name>A0A316WHR7_9FLAO</name>
<sequence length="430" mass="49798">MSTDATPSWSGYIFQGEVALCKAIEIINTCGVDIPEHFCLRLEQDEDFSFKTNVLEVFQVKAYLSKDADKLSKYRDVIAELIDKYHYSKTVKKDPTDGRRKIELYSLNRRTRPIHCSLITDKVIIDYEQDHSSFNKRYQAIEFDKFAVIHGVYKLENISDKIDTEIKKIFPADTVSSGDIELKRNFCLNNIVNLIKERHRTKQVKSVPLREIKKWIEKSDIALNSDLFWLTIVKAFLKILSEPIPIYDLADPNEAQWHAKLQQCCENLDHLGFDGVKKLIKERINAHKAISDRDFREDLALYMDAGFIYNIITKAIEGIDFPPCYRDLVFDHNDEKYQLSLISSNISDPPTSFEKIQLQGYFKNIHENNLSDVDYIVTQQITYDKSKVTDLIRNITDVPDTFLDPSIDITNPIKNYGLKKLSETITDLNS</sequence>
<reference evidence="1 2" key="1">
    <citation type="submission" date="2018-04" db="EMBL/GenBank/DDBJ databases">
        <title>Chryseobacterium oncorhynchi 701B-08T from rainbow trout, and Chryseobacterium viscerum 687B-08T from diseased fish.</title>
        <authorList>
            <person name="Jeong J.-J."/>
            <person name="Lee Y.J."/>
            <person name="Pathiraja D."/>
            <person name="Park B."/>
            <person name="Choi I.-G."/>
            <person name="Kim K.D."/>
        </authorList>
    </citation>
    <scope>NUCLEOTIDE SEQUENCE [LARGE SCALE GENOMIC DNA]</scope>
    <source>
        <strain evidence="1 2">687B-08</strain>
    </source>
</reference>
<evidence type="ECO:0000313" key="2">
    <source>
        <dbReference type="Proteomes" id="UP000236413"/>
    </source>
</evidence>
<evidence type="ECO:0008006" key="3">
    <source>
        <dbReference type="Google" id="ProtNLM"/>
    </source>
</evidence>
<dbReference type="AlphaFoldDB" id="A0A316WHR7"/>
<dbReference type="RefSeq" id="WP_103234538.1">
    <property type="nucleotide sequence ID" value="NZ_PPEG02000015.1"/>
</dbReference>